<evidence type="ECO:0000259" key="10">
    <source>
        <dbReference type="Pfam" id="PF08221"/>
    </source>
</evidence>
<dbReference type="CTD" id="10623"/>
<evidence type="ECO:0000313" key="12">
    <source>
        <dbReference type="RefSeq" id="XP_013860119.1"/>
    </source>
</evidence>
<dbReference type="Pfam" id="PF05645">
    <property type="entry name" value="RNA_pol_Rpc82"/>
    <property type="match status" value="1"/>
</dbReference>
<keyword evidence="5 7" id="KW-0804">Transcription</keyword>
<evidence type="ECO:0000256" key="8">
    <source>
        <dbReference type="SAM" id="MobiDB-lite"/>
    </source>
</evidence>
<feature type="compositionally biased region" description="Basic and acidic residues" evidence="8">
    <location>
        <begin position="221"/>
        <end position="241"/>
    </location>
</feature>
<comment type="function">
    <text evidence="7">DNA-dependent RNA polymerase catalyzes the transcription of DNA into RNA using the four ribonucleoside triphosphates as substrates. Specific core component of RNA polymerase III which synthesizes small RNAs, such as 5S rRNA and tRNAs.</text>
</comment>
<keyword evidence="11" id="KW-1185">Reference proteome</keyword>
<dbReference type="Pfam" id="PF20912">
    <property type="entry name" value="RPC3_helical"/>
    <property type="match status" value="1"/>
</dbReference>
<dbReference type="RefSeq" id="XP_013860119.1">
    <property type="nucleotide sequence ID" value="XM_014004665.1"/>
</dbReference>
<dbReference type="InterPro" id="IPR008806">
    <property type="entry name" value="RNA_pol_III_Rpc82_C"/>
</dbReference>
<sequence>MTAQEIRLCGLLLREHFGEVVEKVGKHLLRGGAQNLRCVGHEAGLSLDLVKKTLCVLVQHGACSFASGRKGPGSPTEYWACCDRILRILRYPRYIYTTKTLYGDTGELLIEELLQRGHMTMSSLVKTVADRLTQNMEDGRSVDYSEVSSIFSKLVETHFLQRCPPPPAAAAAADSGAQAAAPAAPGAPTAPSGAAAPSAESFADCYRVPHVTLVGRGKRQHAAEDGEEPRSAKRPRMDSQVHGDEGIYWQVNFERFHQHFRDQAIISAVANKLDQTSSEIVRTILRMSEVTTSASAACTKPLSANEIFRSLSASYNISRPILDQYLTLLVDDPMEFVGKAGESGGGMYIVNLHRALANLARATLESIVQERRFRGLRITWGFCLREERLAQTQRVAARAFIEPMRCLPRPGDVHVGLQDQFFKSMSPDELRKFETNIFYRLTFFLLQEIPKTPDFAPSRTFYLYTVNQLPTARMLLQNCYKTVANLIERRLFESRESKRLLEKSQRIEAILASLQASGAEPEQLTEVEEMITASEKQQLDVLRLHVNKLDSAENQVDETIFLLQSYINSTAVAPT</sequence>
<evidence type="ECO:0000313" key="11">
    <source>
        <dbReference type="Proteomes" id="UP000192220"/>
    </source>
</evidence>
<feature type="domain" description="RNA polymerase III subunit RPC82-related helix-turn-helix" evidence="10">
    <location>
        <begin position="8"/>
        <end position="66"/>
    </location>
</feature>
<dbReference type="AlphaFoldDB" id="A0A2I4AXB4"/>
<organism evidence="11 12">
    <name type="scientific">Austrofundulus limnaeus</name>
    <name type="common">Annual killifish</name>
    <dbReference type="NCBI Taxonomy" id="52670"/>
    <lineage>
        <taxon>Eukaryota</taxon>
        <taxon>Metazoa</taxon>
        <taxon>Chordata</taxon>
        <taxon>Craniata</taxon>
        <taxon>Vertebrata</taxon>
        <taxon>Euteleostomi</taxon>
        <taxon>Actinopterygii</taxon>
        <taxon>Neopterygii</taxon>
        <taxon>Teleostei</taxon>
        <taxon>Neoteleostei</taxon>
        <taxon>Acanthomorphata</taxon>
        <taxon>Ovalentaria</taxon>
        <taxon>Atherinomorphae</taxon>
        <taxon>Cyprinodontiformes</taxon>
        <taxon>Rivulidae</taxon>
        <taxon>Austrofundulus</taxon>
    </lineage>
</organism>
<gene>
    <name evidence="12" type="primary">polr3c</name>
</gene>
<dbReference type="Gene3D" id="1.10.10.10">
    <property type="entry name" value="Winged helix-like DNA-binding domain superfamily/Winged helix DNA-binding domain"/>
    <property type="match status" value="3"/>
</dbReference>
<dbReference type="OrthoDB" id="272392at2759"/>
<reference evidence="12" key="1">
    <citation type="submission" date="2025-08" db="UniProtKB">
        <authorList>
            <consortium name="RefSeq"/>
        </authorList>
    </citation>
    <scope>IDENTIFICATION</scope>
    <source>
        <strain evidence="12">Quisiro</strain>
        <tissue evidence="12">Liver</tissue>
    </source>
</reference>
<protein>
    <recommendedName>
        <fullName evidence="3 7">DNA-directed RNA polymerase III subunit RPC3</fullName>
        <shortName evidence="7">RNA polymerase III subunit C3</shortName>
    </recommendedName>
</protein>
<evidence type="ECO:0000259" key="9">
    <source>
        <dbReference type="Pfam" id="PF05645"/>
    </source>
</evidence>
<dbReference type="InterPro" id="IPR036388">
    <property type="entry name" value="WH-like_DNA-bd_sf"/>
</dbReference>
<feature type="domain" description="RNA polymerase III Rpc82 C -terminal" evidence="9">
    <location>
        <begin position="149"/>
        <end position="359"/>
    </location>
</feature>
<comment type="similarity">
    <text evidence="2 7">Belongs to the eukaryotic RPC3/POLR3C RNA polymerase subunit family.</text>
</comment>
<dbReference type="Gene3D" id="6.10.140.1450">
    <property type="match status" value="1"/>
</dbReference>
<evidence type="ECO:0000256" key="2">
    <source>
        <dbReference type="ARBA" id="ARBA00007206"/>
    </source>
</evidence>
<dbReference type="FunCoup" id="A0A2I4AXB4">
    <property type="interactions" value="2058"/>
</dbReference>
<accession>A0A2I4AXB4</accession>
<dbReference type="Proteomes" id="UP000192220">
    <property type="component" value="Unplaced"/>
</dbReference>
<evidence type="ECO:0000256" key="7">
    <source>
        <dbReference type="RuleBase" id="RU367076"/>
    </source>
</evidence>
<feature type="region of interest" description="Disordered" evidence="8">
    <location>
        <begin position="166"/>
        <end position="196"/>
    </location>
</feature>
<dbReference type="InterPro" id="IPR013197">
    <property type="entry name" value="RNA_pol_III_RPC82-rel_HTH"/>
</dbReference>
<name>A0A2I4AXB4_AUSLI</name>
<dbReference type="GO" id="GO:0006351">
    <property type="term" value="P:DNA-templated transcription"/>
    <property type="evidence" value="ECO:0007669"/>
    <property type="project" value="InterPro"/>
</dbReference>
<comment type="subcellular location">
    <subcellularLocation>
        <location evidence="1 7">Nucleus</location>
    </subcellularLocation>
</comment>
<dbReference type="FunFam" id="1.10.10.10:FF:000262">
    <property type="entry name" value="DNA-directed RNA polymerase III subunit RPC3"/>
    <property type="match status" value="1"/>
</dbReference>
<evidence type="ECO:0000256" key="4">
    <source>
        <dbReference type="ARBA" id="ARBA00022478"/>
    </source>
</evidence>
<evidence type="ECO:0000256" key="6">
    <source>
        <dbReference type="ARBA" id="ARBA00023242"/>
    </source>
</evidence>
<dbReference type="KEGG" id="alim:106515055"/>
<dbReference type="InterPro" id="IPR039748">
    <property type="entry name" value="RPC3"/>
</dbReference>
<dbReference type="GO" id="GO:0003697">
    <property type="term" value="F:single-stranded DNA binding"/>
    <property type="evidence" value="ECO:0007669"/>
    <property type="project" value="UniProtKB-UniRule"/>
</dbReference>
<feature type="region of interest" description="Disordered" evidence="8">
    <location>
        <begin position="216"/>
        <end position="241"/>
    </location>
</feature>
<dbReference type="STRING" id="52670.A0A2I4AXB4"/>
<dbReference type="GeneID" id="106515055"/>
<evidence type="ECO:0000256" key="5">
    <source>
        <dbReference type="ARBA" id="ARBA00023163"/>
    </source>
</evidence>
<dbReference type="PANTHER" id="PTHR12949:SF0">
    <property type="entry name" value="DNA-DIRECTED RNA POLYMERASE III SUBUNIT RPC3"/>
    <property type="match status" value="1"/>
</dbReference>
<dbReference type="InParanoid" id="A0A2I4AXB4"/>
<keyword evidence="6 7" id="KW-0539">Nucleus</keyword>
<dbReference type="FunFam" id="1.10.10.10:FF:000256">
    <property type="entry name" value="DNA-directed RNA polymerase III subunit RPC3"/>
    <property type="match status" value="1"/>
</dbReference>
<feature type="compositionally biased region" description="Low complexity" evidence="8">
    <location>
        <begin position="169"/>
        <end position="196"/>
    </location>
</feature>
<comment type="subunit">
    <text evidence="7">Component of the RNA polymerase III (Pol III) complex consisting of 17 subunits.</text>
</comment>
<evidence type="ECO:0000256" key="3">
    <source>
        <dbReference type="ARBA" id="ARBA00016689"/>
    </source>
</evidence>
<keyword evidence="4 7" id="KW-0240">DNA-directed RNA polymerase</keyword>
<evidence type="ECO:0000256" key="1">
    <source>
        <dbReference type="ARBA" id="ARBA00004123"/>
    </source>
</evidence>
<dbReference type="FunFam" id="1.10.10.10:FF:000218">
    <property type="entry name" value="DNA-directed RNA polymerase III subunit RPC3"/>
    <property type="match status" value="1"/>
</dbReference>
<dbReference type="Pfam" id="PF08221">
    <property type="entry name" value="HTH_9"/>
    <property type="match status" value="1"/>
</dbReference>
<dbReference type="PANTHER" id="PTHR12949">
    <property type="entry name" value="RNA POLYMERASE III DNA DIRECTED -RELATED"/>
    <property type="match status" value="1"/>
</dbReference>
<proteinExistence type="inferred from homology"/>
<dbReference type="GO" id="GO:0005666">
    <property type="term" value="C:RNA polymerase III complex"/>
    <property type="evidence" value="ECO:0007669"/>
    <property type="project" value="UniProtKB-UniRule"/>
</dbReference>